<dbReference type="NCBIfam" id="TIGR00229">
    <property type="entry name" value="sensory_box"/>
    <property type="match status" value="1"/>
</dbReference>
<dbReference type="PROSITE" id="PS50110">
    <property type="entry name" value="RESPONSE_REGULATORY"/>
    <property type="match status" value="1"/>
</dbReference>
<evidence type="ECO:0000256" key="1">
    <source>
        <dbReference type="PROSITE-ProRule" id="PRU00169"/>
    </source>
</evidence>
<dbReference type="SUPFAM" id="SSF55785">
    <property type="entry name" value="PYP-like sensor domain (PAS domain)"/>
    <property type="match status" value="1"/>
</dbReference>
<dbReference type="InterPro" id="IPR036890">
    <property type="entry name" value="HATPase_C_sf"/>
</dbReference>
<dbReference type="InterPro" id="IPR005467">
    <property type="entry name" value="His_kinase_dom"/>
</dbReference>
<dbReference type="Gene3D" id="3.30.450.20">
    <property type="entry name" value="PAS domain"/>
    <property type="match status" value="1"/>
</dbReference>
<evidence type="ECO:0000259" key="2">
    <source>
        <dbReference type="PROSITE" id="PS50109"/>
    </source>
</evidence>
<evidence type="ECO:0000313" key="5">
    <source>
        <dbReference type="EMBL" id="QUH22951.1"/>
    </source>
</evidence>
<dbReference type="CDD" id="cd00130">
    <property type="entry name" value="PAS"/>
    <property type="match status" value="1"/>
</dbReference>
<organism evidence="5 6">
    <name type="scientific">Methanobacterium alkalithermotolerans</name>
    <dbReference type="NCBI Taxonomy" id="2731220"/>
    <lineage>
        <taxon>Archaea</taxon>
        <taxon>Methanobacteriati</taxon>
        <taxon>Methanobacteriota</taxon>
        <taxon>Methanomada group</taxon>
        <taxon>Methanobacteria</taxon>
        <taxon>Methanobacteriales</taxon>
        <taxon>Methanobacteriaceae</taxon>
        <taxon>Methanobacterium</taxon>
    </lineage>
</organism>
<dbReference type="GO" id="GO:0000160">
    <property type="term" value="P:phosphorelay signal transduction system"/>
    <property type="evidence" value="ECO:0007669"/>
    <property type="project" value="InterPro"/>
</dbReference>
<dbReference type="Pfam" id="PF00072">
    <property type="entry name" value="Response_reg"/>
    <property type="match status" value="1"/>
</dbReference>
<dbReference type="Pfam" id="PF08447">
    <property type="entry name" value="PAS_3"/>
    <property type="match status" value="1"/>
</dbReference>
<keyword evidence="1" id="KW-0597">Phosphoprotein</keyword>
<feature type="domain" description="Histidine kinase" evidence="2">
    <location>
        <begin position="276"/>
        <end position="469"/>
    </location>
</feature>
<gene>
    <name evidence="5" type="ORF">HYG87_03770</name>
</gene>
<dbReference type="SMART" id="SM00448">
    <property type="entry name" value="REC"/>
    <property type="match status" value="1"/>
</dbReference>
<dbReference type="SMART" id="SM00387">
    <property type="entry name" value="HATPase_c"/>
    <property type="match status" value="1"/>
</dbReference>
<dbReference type="InterPro" id="IPR011006">
    <property type="entry name" value="CheY-like_superfamily"/>
</dbReference>
<dbReference type="KEGG" id="meme:HYG87_03770"/>
<dbReference type="InterPro" id="IPR035965">
    <property type="entry name" value="PAS-like_dom_sf"/>
</dbReference>
<dbReference type="Gene3D" id="3.40.50.2300">
    <property type="match status" value="1"/>
</dbReference>
<protein>
    <submittedName>
        <fullName evidence="5">PAS domain-containing protein</fullName>
    </submittedName>
</protein>
<dbReference type="EMBL" id="CP058560">
    <property type="protein sequence ID" value="QUH22951.1"/>
    <property type="molecule type" value="Genomic_DNA"/>
</dbReference>
<evidence type="ECO:0000313" key="6">
    <source>
        <dbReference type="Proteomes" id="UP000681041"/>
    </source>
</evidence>
<dbReference type="Gene3D" id="3.30.565.10">
    <property type="entry name" value="Histidine kinase-like ATPase, C-terminal domain"/>
    <property type="match status" value="1"/>
</dbReference>
<dbReference type="Pfam" id="PF07568">
    <property type="entry name" value="HisKA_2"/>
    <property type="match status" value="1"/>
</dbReference>
<dbReference type="PANTHER" id="PTHR43065:SF23">
    <property type="entry name" value="SENSOR HISTIDINE KINASE PDTAS"/>
    <property type="match status" value="1"/>
</dbReference>
<feature type="domain" description="PAC" evidence="4">
    <location>
        <begin position="213"/>
        <end position="265"/>
    </location>
</feature>
<dbReference type="OrthoDB" id="8127at2157"/>
<dbReference type="InterPro" id="IPR003594">
    <property type="entry name" value="HATPase_dom"/>
</dbReference>
<feature type="modified residue" description="4-aspartylphosphate" evidence="1">
    <location>
        <position position="55"/>
    </location>
</feature>
<dbReference type="PANTHER" id="PTHR43065">
    <property type="entry name" value="SENSOR HISTIDINE KINASE"/>
    <property type="match status" value="1"/>
</dbReference>
<dbReference type="PROSITE" id="PS50109">
    <property type="entry name" value="HIS_KIN"/>
    <property type="match status" value="1"/>
</dbReference>
<dbReference type="InterPro" id="IPR000014">
    <property type="entry name" value="PAS"/>
</dbReference>
<evidence type="ECO:0000259" key="4">
    <source>
        <dbReference type="PROSITE" id="PS50113"/>
    </source>
</evidence>
<dbReference type="PROSITE" id="PS50113">
    <property type="entry name" value="PAC"/>
    <property type="match status" value="1"/>
</dbReference>
<dbReference type="InterPro" id="IPR013655">
    <property type="entry name" value="PAS_fold_3"/>
</dbReference>
<dbReference type="InterPro" id="IPR011495">
    <property type="entry name" value="Sig_transdc_His_kin_sub2_dim/P"/>
</dbReference>
<dbReference type="SUPFAM" id="SSF52172">
    <property type="entry name" value="CheY-like"/>
    <property type="match status" value="1"/>
</dbReference>
<dbReference type="InterPro" id="IPR001789">
    <property type="entry name" value="Sig_transdc_resp-reg_receiver"/>
</dbReference>
<dbReference type="Gene3D" id="2.10.70.100">
    <property type="match status" value="1"/>
</dbReference>
<dbReference type="Proteomes" id="UP000681041">
    <property type="component" value="Chromosome"/>
</dbReference>
<dbReference type="SUPFAM" id="SSF55874">
    <property type="entry name" value="ATPase domain of HSP90 chaperone/DNA topoisomerase II/histidine kinase"/>
    <property type="match status" value="1"/>
</dbReference>
<dbReference type="SMART" id="SM00086">
    <property type="entry name" value="PAC"/>
    <property type="match status" value="1"/>
</dbReference>
<evidence type="ECO:0000259" key="3">
    <source>
        <dbReference type="PROSITE" id="PS50110"/>
    </source>
</evidence>
<sequence>MTSKILILEDVPFDVELIEREISQSGIDFLSKTVELEEDYVRLIDEFKPNLILADHSLPNFDGISALEIAKNKCPEIPFIFVSGKIGEEFAVEALKRGVTDYVLKSNLSKLGPAIKRAMIEVQEQIKLKKAEEELLKSHWQLKEAQKIGKMGSWEFDILSEDMDASEGLFRIFGVEKIEQDFNFSRFLDFIYPADKKRVSDTIQEALKNKSSFSQEYRILLPDGSLRYLYSLGKIINDTSGKPLKILGIEQDITQRKLDENKIKESLKEKEILLQEIHHRVKNNLQVISSLLRLQSRFIKDPEALEIFKESQNRVSSIALVHEKLYHSPDLASINFSEYIRNLSKDIFHFFHSKAQNIKLKLELDEIFLNIETAIPCGLIINELVTNSLKHAFLPEQKGEITLKLFKDGDKITLIVKDNGRGLPPGIEVNNTQTFGLQLVYFLNKRINGVIKMDTSQGTSFKICFEELNYEGRASNGE</sequence>
<dbReference type="CDD" id="cd00156">
    <property type="entry name" value="REC"/>
    <property type="match status" value="1"/>
</dbReference>
<proteinExistence type="predicted"/>
<reference evidence="5" key="1">
    <citation type="submission" date="2020-07" db="EMBL/GenBank/DDBJ databases">
        <title>Methanobacterium. sp. MethCan genome.</title>
        <authorList>
            <person name="Postec A."/>
            <person name="Quemeneur M."/>
        </authorList>
    </citation>
    <scope>NUCLEOTIDE SEQUENCE</scope>
    <source>
        <strain evidence="5">MethCAN</strain>
    </source>
</reference>
<dbReference type="RefSeq" id="WP_211533897.1">
    <property type="nucleotide sequence ID" value="NZ_CP058560.1"/>
</dbReference>
<dbReference type="GeneID" id="64819853"/>
<keyword evidence="6" id="KW-1185">Reference proteome</keyword>
<dbReference type="InterPro" id="IPR001610">
    <property type="entry name" value="PAC"/>
</dbReference>
<dbReference type="Pfam" id="PF02518">
    <property type="entry name" value="HATPase_c"/>
    <property type="match status" value="1"/>
</dbReference>
<accession>A0A8T8KC55</accession>
<dbReference type="InterPro" id="IPR000700">
    <property type="entry name" value="PAS-assoc_C"/>
</dbReference>
<feature type="domain" description="Response regulatory" evidence="3">
    <location>
        <begin position="4"/>
        <end position="120"/>
    </location>
</feature>
<name>A0A8T8KC55_9EURY</name>
<dbReference type="AlphaFoldDB" id="A0A8T8KC55"/>